<dbReference type="Proteomes" id="UP000664904">
    <property type="component" value="Plasmid unnamed4"/>
</dbReference>
<geneLocation type="plasmid" evidence="1 2">
    <name>unnamed4</name>
</geneLocation>
<evidence type="ECO:0000313" key="1">
    <source>
        <dbReference type="EMBL" id="QTH72990.1"/>
    </source>
</evidence>
<dbReference type="EMBL" id="CP072134">
    <property type="protein sequence ID" value="QTH72990.1"/>
    <property type="molecule type" value="Genomic_DNA"/>
</dbReference>
<reference evidence="1" key="1">
    <citation type="submission" date="2021-03" db="EMBL/GenBank/DDBJ databases">
        <title>Complete Genome of Pseudoalteromonas xiamenensis STKMTI.2, a new potential marine bacterium producing anti-Vibrio compounds.</title>
        <authorList>
            <person name="Handayani D.P."/>
            <person name="Isnansetyo A."/>
            <person name="Istiqomah I."/>
            <person name="Jumina J."/>
        </authorList>
    </citation>
    <scope>NUCLEOTIDE SEQUENCE</scope>
    <source>
        <strain evidence="1">STKMTI.2</strain>
        <plasmid evidence="1">unnamed4</plasmid>
    </source>
</reference>
<protein>
    <submittedName>
        <fullName evidence="1">Uncharacterized protein</fullName>
    </submittedName>
</protein>
<dbReference type="KEGG" id="pxi:J5O05_17690"/>
<dbReference type="RefSeq" id="WP_208844609.1">
    <property type="nucleotide sequence ID" value="NZ_CP072134.1"/>
</dbReference>
<name>A0A975DJQ0_9GAMM</name>
<proteinExistence type="predicted"/>
<sequence>MIVSSNYQANTYNYSKALKNSNDAKEVSASRSDSYVAISQNGSNAVDRIHSIAARYDVNDISQKERVEMAGELMESGLISSGVGLHLVAPRGMNEKPNDRSDLLTGMKESLIVDNSPLNSEHMKNKLKAISILEELKSLRSR</sequence>
<keyword evidence="2" id="KW-1185">Reference proteome</keyword>
<evidence type="ECO:0000313" key="2">
    <source>
        <dbReference type="Proteomes" id="UP000664904"/>
    </source>
</evidence>
<accession>A0A975DJQ0</accession>
<organism evidence="1 2">
    <name type="scientific">Pseudoalteromonas xiamenensis</name>
    <dbReference type="NCBI Taxonomy" id="882626"/>
    <lineage>
        <taxon>Bacteria</taxon>
        <taxon>Pseudomonadati</taxon>
        <taxon>Pseudomonadota</taxon>
        <taxon>Gammaproteobacteria</taxon>
        <taxon>Alteromonadales</taxon>
        <taxon>Pseudoalteromonadaceae</taxon>
        <taxon>Pseudoalteromonas</taxon>
    </lineage>
</organism>
<dbReference type="AlphaFoldDB" id="A0A975DJQ0"/>
<gene>
    <name evidence="1" type="ORF">J5O05_17690</name>
</gene>
<keyword evidence="1" id="KW-0614">Plasmid</keyword>